<organism evidence="16 17">
    <name type="scientific">Ascidiaceihabitans donghaensis</name>
    <dbReference type="NCBI Taxonomy" id="1510460"/>
    <lineage>
        <taxon>Bacteria</taxon>
        <taxon>Pseudomonadati</taxon>
        <taxon>Pseudomonadota</taxon>
        <taxon>Alphaproteobacteria</taxon>
        <taxon>Rhodobacterales</taxon>
        <taxon>Paracoccaceae</taxon>
        <taxon>Ascidiaceihabitans</taxon>
    </lineage>
</organism>
<name>A0A2R8BC67_9RHOB</name>
<dbReference type="RefSeq" id="WP_108827842.1">
    <property type="nucleotide sequence ID" value="NZ_OMOR01000001.1"/>
</dbReference>
<dbReference type="InterPro" id="IPR036663">
    <property type="entry name" value="Fumarylacetoacetase_C_sf"/>
</dbReference>
<evidence type="ECO:0000256" key="4">
    <source>
        <dbReference type="ARBA" id="ARBA00012094"/>
    </source>
</evidence>
<feature type="binding site" evidence="12">
    <location>
        <position position="243"/>
    </location>
    <ligand>
        <name>substrate</name>
    </ligand>
</feature>
<feature type="domain" description="Fumarylacetoacetase N-terminal" evidence="15">
    <location>
        <begin position="21"/>
        <end position="122"/>
    </location>
</feature>
<protein>
    <recommendedName>
        <fullName evidence="4">fumarylacetoacetase</fullName>
        <ecNumber evidence="4">3.7.1.2</ecNumber>
    </recommendedName>
</protein>
<comment type="pathway">
    <text evidence="3">Amino-acid degradation; L-phenylalanine degradation; acetoacetate and fumarate from L-phenylalanine: step 6/6.</text>
</comment>
<comment type="cofactor">
    <cofactor evidence="1 13">
        <name>Ca(2+)</name>
        <dbReference type="ChEBI" id="CHEBI:29108"/>
    </cofactor>
</comment>
<dbReference type="OrthoDB" id="3766879at2"/>
<keyword evidence="6" id="KW-0378">Hydrolase</keyword>
<dbReference type="EC" id="3.7.1.2" evidence="4"/>
<dbReference type="NCBIfam" id="TIGR01266">
    <property type="entry name" value="fum_ac_acetase"/>
    <property type="match status" value="1"/>
</dbReference>
<feature type="binding site" evidence="13">
    <location>
        <position position="202"/>
    </location>
    <ligand>
        <name>Ca(2+)</name>
        <dbReference type="ChEBI" id="CHEBI:29108"/>
    </ligand>
</feature>
<evidence type="ECO:0000256" key="6">
    <source>
        <dbReference type="ARBA" id="ARBA00022801"/>
    </source>
</evidence>
<keyword evidence="9" id="KW-0828">Tyrosine catabolism</keyword>
<evidence type="ECO:0000256" key="8">
    <source>
        <dbReference type="ARBA" id="ARBA00022842"/>
    </source>
</evidence>
<feature type="domain" description="Fumarylacetoacetase-like C-terminal" evidence="14">
    <location>
        <begin position="128"/>
        <end position="411"/>
    </location>
</feature>
<dbReference type="Pfam" id="PF01557">
    <property type="entry name" value="FAA_hydrolase"/>
    <property type="match status" value="1"/>
</dbReference>
<dbReference type="Proteomes" id="UP000244880">
    <property type="component" value="Unassembled WGS sequence"/>
</dbReference>
<dbReference type="InterPro" id="IPR015377">
    <property type="entry name" value="Fumarylacetoacetase_N"/>
</dbReference>
<feature type="binding site" evidence="12">
    <location>
        <position position="146"/>
    </location>
    <ligand>
        <name>substrate</name>
    </ligand>
</feature>
<evidence type="ECO:0000256" key="7">
    <source>
        <dbReference type="ARBA" id="ARBA00022837"/>
    </source>
</evidence>
<feature type="binding site" evidence="13">
    <location>
        <position position="236"/>
    </location>
    <ligand>
        <name>Mg(2+)</name>
        <dbReference type="ChEBI" id="CHEBI:18420"/>
    </ligand>
</feature>
<dbReference type="AlphaFoldDB" id="A0A2R8BC67"/>
<feature type="binding site" evidence="12">
    <location>
        <position position="132"/>
    </location>
    <ligand>
        <name>substrate</name>
    </ligand>
</feature>
<evidence type="ECO:0000256" key="1">
    <source>
        <dbReference type="ARBA" id="ARBA00001913"/>
    </source>
</evidence>
<evidence type="ECO:0000259" key="14">
    <source>
        <dbReference type="Pfam" id="PF01557"/>
    </source>
</evidence>
<dbReference type="GO" id="GO:0004334">
    <property type="term" value="F:fumarylacetoacetase activity"/>
    <property type="evidence" value="ECO:0007669"/>
    <property type="project" value="UniProtKB-EC"/>
</dbReference>
<dbReference type="Gene3D" id="2.30.30.230">
    <property type="entry name" value="Fumarylacetoacetase, N-terminal domain"/>
    <property type="match status" value="1"/>
</dbReference>
<dbReference type="SUPFAM" id="SSF63433">
    <property type="entry name" value="Fumarylacetoacetate hydrolase, FAH, N-terminal domain"/>
    <property type="match status" value="1"/>
</dbReference>
<dbReference type="InterPro" id="IPR036462">
    <property type="entry name" value="Fumarylacetoacetase_N_sf"/>
</dbReference>
<keyword evidence="17" id="KW-1185">Reference proteome</keyword>
<dbReference type="EMBL" id="OMOR01000001">
    <property type="protein sequence ID" value="SPH20664.1"/>
    <property type="molecule type" value="Genomic_DNA"/>
</dbReference>
<dbReference type="InterPro" id="IPR011234">
    <property type="entry name" value="Fumarylacetoacetase-like_C"/>
</dbReference>
<feature type="binding site" evidence="13">
    <location>
        <position position="130"/>
    </location>
    <ligand>
        <name>Ca(2+)</name>
        <dbReference type="ChEBI" id="CHEBI:29108"/>
    </ligand>
</feature>
<feature type="active site" description="Proton acceptor" evidence="11">
    <location>
        <position position="137"/>
    </location>
</feature>
<evidence type="ECO:0000313" key="17">
    <source>
        <dbReference type="Proteomes" id="UP000244880"/>
    </source>
</evidence>
<evidence type="ECO:0000256" key="9">
    <source>
        <dbReference type="ARBA" id="ARBA00022878"/>
    </source>
</evidence>
<evidence type="ECO:0000256" key="11">
    <source>
        <dbReference type="PIRSR" id="PIRSR605959-1"/>
    </source>
</evidence>
<feature type="binding site" evidence="13">
    <location>
        <position position="256"/>
    </location>
    <ligand>
        <name>Mg(2+)</name>
        <dbReference type="ChEBI" id="CHEBI:18420"/>
    </ligand>
</feature>
<feature type="binding site" evidence="13">
    <location>
        <position position="236"/>
    </location>
    <ligand>
        <name>Ca(2+)</name>
        <dbReference type="ChEBI" id="CHEBI:29108"/>
    </ligand>
</feature>
<keyword evidence="5 13" id="KW-0479">Metal-binding</keyword>
<evidence type="ECO:0000313" key="16">
    <source>
        <dbReference type="EMBL" id="SPH20664.1"/>
    </source>
</evidence>
<evidence type="ECO:0000256" key="13">
    <source>
        <dbReference type="PIRSR" id="PIRSR605959-3"/>
    </source>
</evidence>
<dbReference type="Pfam" id="PF09298">
    <property type="entry name" value="FAA_hydrolase_N"/>
    <property type="match status" value="1"/>
</dbReference>
<dbReference type="PANTHER" id="PTHR43069">
    <property type="entry name" value="FUMARYLACETOACETASE"/>
    <property type="match status" value="1"/>
</dbReference>
<dbReference type="UniPathway" id="UPA00139">
    <property type="reaction ID" value="UER00341"/>
</dbReference>
<evidence type="ECO:0000256" key="3">
    <source>
        <dbReference type="ARBA" id="ARBA00004782"/>
    </source>
</evidence>
<evidence type="ECO:0000256" key="5">
    <source>
        <dbReference type="ARBA" id="ARBA00022723"/>
    </source>
</evidence>
<dbReference type="GO" id="GO:1902000">
    <property type="term" value="P:homogentisate catabolic process"/>
    <property type="evidence" value="ECO:0007669"/>
    <property type="project" value="TreeGrafter"/>
</dbReference>
<evidence type="ECO:0000256" key="10">
    <source>
        <dbReference type="ARBA" id="ARBA00023232"/>
    </source>
</evidence>
<reference evidence="16 17" key="1">
    <citation type="submission" date="2018-03" db="EMBL/GenBank/DDBJ databases">
        <authorList>
            <person name="Keele B.F."/>
        </authorList>
    </citation>
    <scope>NUCLEOTIDE SEQUENCE [LARGE SCALE GENOMIC DNA]</scope>
    <source>
        <strain evidence="16 17">CECT 8599</strain>
    </source>
</reference>
<feature type="binding site" evidence="13">
    <location>
        <position position="204"/>
    </location>
    <ligand>
        <name>Ca(2+)</name>
        <dbReference type="ChEBI" id="CHEBI:29108"/>
    </ligand>
</feature>
<evidence type="ECO:0000259" key="15">
    <source>
        <dbReference type="Pfam" id="PF09298"/>
    </source>
</evidence>
<feature type="binding site" evidence="13">
    <location>
        <position position="260"/>
    </location>
    <ligand>
        <name>Mg(2+)</name>
        <dbReference type="ChEBI" id="CHEBI:18420"/>
    </ligand>
</feature>
<dbReference type="InterPro" id="IPR005959">
    <property type="entry name" value="Fumarylacetoacetase"/>
</dbReference>
<dbReference type="SUPFAM" id="SSF56529">
    <property type="entry name" value="FAH"/>
    <property type="match status" value="1"/>
</dbReference>
<gene>
    <name evidence="16" type="ORF">ASD8599_01404</name>
</gene>
<dbReference type="GO" id="GO:0046872">
    <property type="term" value="F:metal ion binding"/>
    <property type="evidence" value="ECO:0007669"/>
    <property type="project" value="UniProtKB-KW"/>
</dbReference>
<evidence type="ECO:0000256" key="12">
    <source>
        <dbReference type="PIRSR" id="PIRSR605959-2"/>
    </source>
</evidence>
<keyword evidence="8 13" id="KW-0460">Magnesium</keyword>
<dbReference type="PANTHER" id="PTHR43069:SF2">
    <property type="entry name" value="FUMARYLACETOACETASE"/>
    <property type="match status" value="1"/>
</dbReference>
<accession>A0A2R8BC67</accession>
<keyword evidence="10" id="KW-0585">Phenylalanine catabolism</keyword>
<feature type="binding site" evidence="12">
    <location>
        <position position="353"/>
    </location>
    <ligand>
        <name>substrate</name>
    </ligand>
</feature>
<dbReference type="GO" id="GO:0006559">
    <property type="term" value="P:L-phenylalanine catabolic process"/>
    <property type="evidence" value="ECO:0007669"/>
    <property type="project" value="UniProtKB-UniPathway"/>
</dbReference>
<proteinExistence type="predicted"/>
<feature type="binding site" evidence="12">
    <location>
        <position position="247"/>
    </location>
    <ligand>
        <name>substrate</name>
    </ligand>
</feature>
<dbReference type="GO" id="GO:0006572">
    <property type="term" value="P:L-tyrosine catabolic process"/>
    <property type="evidence" value="ECO:0007669"/>
    <property type="project" value="UniProtKB-KW"/>
</dbReference>
<dbReference type="Gene3D" id="3.90.850.10">
    <property type="entry name" value="Fumarylacetoacetase-like, C-terminal domain"/>
    <property type="match status" value="1"/>
</dbReference>
<evidence type="ECO:0000256" key="2">
    <source>
        <dbReference type="ARBA" id="ARBA00001946"/>
    </source>
</evidence>
<comment type="cofactor">
    <cofactor evidence="2 13">
        <name>Mg(2+)</name>
        <dbReference type="ChEBI" id="CHEBI:18420"/>
    </cofactor>
</comment>
<keyword evidence="7 13" id="KW-0106">Calcium</keyword>
<sequence>MPLMKSWVPSANTPDTPFPLNNLPYGVFCSTGSDTQPPFGPYCGVAIGNMILNITDLEHEYFQYNVDPVFDIGCWNEFMELGPDTWAEFRAKLTEMLSENSPYQPEIETYLVAQSDVEMLMPFVVQEYTDFYAGRQHAANMGAILRGSPDLPANWLHIPIGYNGRASSVVVSGTDIHRPNGQMKAPDAEMPSFGPSKRLDIELEMGAIVGTASKFGTPITVDEADAMIFGYVLLNDWSARDIQGWEYQPLGPFQGKAFGTSISPWIVTTAALEPFRTPTPPREKDLLPYLNSTVDGLYNIDLEVLMQPQGAATATSLSKTNYNRMYYSAAEQLCHHAVGGCGMNAGDLLGSGTISGPDKSEYGSLMEVSWAGREPFTLDTGETRTFIEDGDRLTLRGAAKGDGYQIGFGDCAGTILPAVKHP</sequence>